<evidence type="ECO:0000256" key="4">
    <source>
        <dbReference type="ARBA" id="ARBA00022475"/>
    </source>
</evidence>
<dbReference type="InterPro" id="IPR052017">
    <property type="entry name" value="TSUP"/>
</dbReference>
<feature type="transmembrane region" description="Helical" evidence="8">
    <location>
        <begin position="37"/>
        <end position="63"/>
    </location>
</feature>
<comment type="subcellular location">
    <subcellularLocation>
        <location evidence="1 8">Cell membrane</location>
        <topology evidence="1 8">Multi-pass membrane protein</topology>
    </subcellularLocation>
</comment>
<keyword evidence="10" id="KW-1185">Reference proteome</keyword>
<dbReference type="RefSeq" id="WP_343923950.1">
    <property type="nucleotide sequence ID" value="NZ_BAAAIR010000037.1"/>
</dbReference>
<comment type="similarity">
    <text evidence="2 8">Belongs to the 4-toluene sulfonate uptake permease (TSUP) (TC 2.A.102) family.</text>
</comment>
<gene>
    <name evidence="9" type="ORF">ACFPK8_15775</name>
</gene>
<dbReference type="PANTHER" id="PTHR30269">
    <property type="entry name" value="TRANSMEMBRANE PROTEIN YFCA"/>
    <property type="match status" value="1"/>
</dbReference>
<dbReference type="EMBL" id="JBHSLN010000085">
    <property type="protein sequence ID" value="MFC5298971.1"/>
    <property type="molecule type" value="Genomic_DNA"/>
</dbReference>
<protein>
    <recommendedName>
        <fullName evidence="8">Probable membrane transporter protein</fullName>
    </recommendedName>
</protein>
<evidence type="ECO:0000256" key="8">
    <source>
        <dbReference type="RuleBase" id="RU363041"/>
    </source>
</evidence>
<sequence>MDEPGLLLTLGVALSVFIGAISQRATGMGFALLSAPFLVLVLGPLQGILAVNAASVLANSLILVQVWRDVDWPRAKLLVPMGVLGVLPGALAVALLPEAPLTIMVSLLVVLGLGVTILMRGRTAPPSAALGAAGGFASGFMGVTAGVSGPGMVVYARATGWEHRHFAATAQLHGLVLGIASLAAKRALPSFEASGWIALLVALLVGLLVGDRLSRRIDGASAMRVVVVIAMAGAVLALVRGVLAAH</sequence>
<organism evidence="9 10">
    <name type="scientific">Brachybacterium tyrofermentans</name>
    <dbReference type="NCBI Taxonomy" id="47848"/>
    <lineage>
        <taxon>Bacteria</taxon>
        <taxon>Bacillati</taxon>
        <taxon>Actinomycetota</taxon>
        <taxon>Actinomycetes</taxon>
        <taxon>Micrococcales</taxon>
        <taxon>Dermabacteraceae</taxon>
        <taxon>Brachybacterium</taxon>
    </lineage>
</organism>
<evidence type="ECO:0000256" key="7">
    <source>
        <dbReference type="ARBA" id="ARBA00023136"/>
    </source>
</evidence>
<feature type="transmembrane region" description="Helical" evidence="8">
    <location>
        <begin position="75"/>
        <end position="95"/>
    </location>
</feature>
<dbReference type="Proteomes" id="UP001595937">
    <property type="component" value="Unassembled WGS sequence"/>
</dbReference>
<evidence type="ECO:0000313" key="10">
    <source>
        <dbReference type="Proteomes" id="UP001595937"/>
    </source>
</evidence>
<reference evidence="10" key="1">
    <citation type="journal article" date="2019" name="Int. J. Syst. Evol. Microbiol.">
        <title>The Global Catalogue of Microorganisms (GCM) 10K type strain sequencing project: providing services to taxonomists for standard genome sequencing and annotation.</title>
        <authorList>
            <consortium name="The Broad Institute Genomics Platform"/>
            <consortium name="The Broad Institute Genome Sequencing Center for Infectious Disease"/>
            <person name="Wu L."/>
            <person name="Ma J."/>
        </authorList>
    </citation>
    <scope>NUCLEOTIDE SEQUENCE [LARGE SCALE GENOMIC DNA]</scope>
    <source>
        <strain evidence="10">CGMCC 1.16455</strain>
    </source>
</reference>
<dbReference type="Pfam" id="PF01925">
    <property type="entry name" value="TauE"/>
    <property type="match status" value="1"/>
</dbReference>
<feature type="transmembrane region" description="Helical" evidence="8">
    <location>
        <begin position="101"/>
        <end position="121"/>
    </location>
</feature>
<evidence type="ECO:0000256" key="3">
    <source>
        <dbReference type="ARBA" id="ARBA00022448"/>
    </source>
</evidence>
<dbReference type="PANTHER" id="PTHR30269:SF37">
    <property type="entry name" value="MEMBRANE TRANSPORTER PROTEIN"/>
    <property type="match status" value="1"/>
</dbReference>
<feature type="transmembrane region" description="Helical" evidence="8">
    <location>
        <begin position="193"/>
        <end position="210"/>
    </location>
</feature>
<feature type="transmembrane region" description="Helical" evidence="8">
    <location>
        <begin position="222"/>
        <end position="243"/>
    </location>
</feature>
<evidence type="ECO:0000256" key="2">
    <source>
        <dbReference type="ARBA" id="ARBA00009142"/>
    </source>
</evidence>
<dbReference type="InterPro" id="IPR002781">
    <property type="entry name" value="TM_pro_TauE-like"/>
</dbReference>
<evidence type="ECO:0000256" key="1">
    <source>
        <dbReference type="ARBA" id="ARBA00004651"/>
    </source>
</evidence>
<evidence type="ECO:0000256" key="5">
    <source>
        <dbReference type="ARBA" id="ARBA00022692"/>
    </source>
</evidence>
<accession>A0ABW0FK08</accession>
<keyword evidence="5 8" id="KW-0812">Transmembrane</keyword>
<keyword evidence="3" id="KW-0813">Transport</keyword>
<dbReference type="GeneID" id="303297328"/>
<comment type="caution">
    <text evidence="9">The sequence shown here is derived from an EMBL/GenBank/DDBJ whole genome shotgun (WGS) entry which is preliminary data.</text>
</comment>
<keyword evidence="4 8" id="KW-1003">Cell membrane</keyword>
<evidence type="ECO:0000256" key="6">
    <source>
        <dbReference type="ARBA" id="ARBA00022989"/>
    </source>
</evidence>
<evidence type="ECO:0000313" key="9">
    <source>
        <dbReference type="EMBL" id="MFC5298971.1"/>
    </source>
</evidence>
<feature type="transmembrane region" description="Helical" evidence="8">
    <location>
        <begin position="128"/>
        <end position="147"/>
    </location>
</feature>
<keyword evidence="6 8" id="KW-1133">Transmembrane helix</keyword>
<keyword evidence="7 8" id="KW-0472">Membrane</keyword>
<proteinExistence type="inferred from homology"/>
<name>A0ABW0FK08_9MICO</name>